<proteinExistence type="predicted"/>
<gene>
    <name evidence="1" type="ORF">A361_19860</name>
</gene>
<sequence>MDKNIFYRKVDLRCGHLILENAIAFPSCGVHSRRFIQCSAGGEGRERREAEEALIPPRGKAGVPRAEINGLLSEKQQSIRAWL</sequence>
<name>A0A169FVI1_9BACI</name>
<dbReference type="Proteomes" id="UP000077856">
    <property type="component" value="Chromosome"/>
</dbReference>
<dbReference type="AlphaFoldDB" id="A0A169FVI1"/>
<dbReference type="KEGG" id="bon:A361_19860"/>
<evidence type="ECO:0000313" key="2">
    <source>
        <dbReference type="Proteomes" id="UP000077856"/>
    </source>
</evidence>
<evidence type="ECO:0000313" key="1">
    <source>
        <dbReference type="EMBL" id="AND41315.1"/>
    </source>
</evidence>
<protein>
    <submittedName>
        <fullName evidence="1">Uncharacterized protein</fullName>
    </submittedName>
</protein>
<dbReference type="EMBL" id="CP015506">
    <property type="protein sequence ID" value="AND41315.1"/>
    <property type="molecule type" value="Genomic_DNA"/>
</dbReference>
<reference evidence="1 2" key="1">
    <citation type="submission" date="2016-04" db="EMBL/GenBank/DDBJ databases">
        <title>Complete genome sequence of Bacillus oceanisediminis strain 2691.</title>
        <authorList>
            <person name="Jeong H."/>
            <person name="Kim H.J."/>
            <person name="Lee D.-W."/>
        </authorList>
    </citation>
    <scope>NUCLEOTIDE SEQUENCE [LARGE SCALE GENOMIC DNA]</scope>
    <source>
        <strain evidence="1 2">2691</strain>
    </source>
</reference>
<dbReference type="STRING" id="1196031.A361_19860"/>
<organism evidence="1 2">
    <name type="scientific">Cytobacillus oceanisediminis 2691</name>
    <dbReference type="NCBI Taxonomy" id="1196031"/>
    <lineage>
        <taxon>Bacteria</taxon>
        <taxon>Bacillati</taxon>
        <taxon>Bacillota</taxon>
        <taxon>Bacilli</taxon>
        <taxon>Bacillales</taxon>
        <taxon>Bacillaceae</taxon>
        <taxon>Cytobacillus</taxon>
    </lineage>
</organism>
<accession>A0A169FVI1</accession>